<comment type="caution">
    <text evidence="2">The sequence shown here is derived from an EMBL/GenBank/DDBJ whole genome shotgun (WGS) entry which is preliminary data.</text>
</comment>
<dbReference type="Proteomes" id="UP000753256">
    <property type="component" value="Unassembled WGS sequence"/>
</dbReference>
<dbReference type="Pfam" id="PF13274">
    <property type="entry name" value="SocA_Panacea"/>
    <property type="match status" value="1"/>
</dbReference>
<evidence type="ECO:0000259" key="1">
    <source>
        <dbReference type="Pfam" id="PF13274"/>
    </source>
</evidence>
<gene>
    <name evidence="2" type="ORF">K8V70_09185</name>
</gene>
<reference evidence="2" key="1">
    <citation type="journal article" date="2021" name="PeerJ">
        <title>Extensive microbial diversity within the chicken gut microbiome revealed by metagenomics and culture.</title>
        <authorList>
            <person name="Gilroy R."/>
            <person name="Ravi A."/>
            <person name="Getino M."/>
            <person name="Pursley I."/>
            <person name="Horton D.L."/>
            <person name="Alikhan N.F."/>
            <person name="Baker D."/>
            <person name="Gharbi K."/>
            <person name="Hall N."/>
            <person name="Watson M."/>
            <person name="Adriaenssens E.M."/>
            <person name="Foster-Nyarko E."/>
            <person name="Jarju S."/>
            <person name="Secka A."/>
            <person name="Antonio M."/>
            <person name="Oren A."/>
            <person name="Chaudhuri R.R."/>
            <person name="La Ragione R."/>
            <person name="Hildebrand F."/>
            <person name="Pallen M.J."/>
        </authorList>
    </citation>
    <scope>NUCLEOTIDE SEQUENCE</scope>
    <source>
        <strain evidence="2">ChiHjej13B12-9602</strain>
    </source>
</reference>
<dbReference type="InterPro" id="IPR025272">
    <property type="entry name" value="SocA_Panacea"/>
</dbReference>
<reference evidence="2" key="2">
    <citation type="submission" date="2021-09" db="EMBL/GenBank/DDBJ databases">
        <authorList>
            <person name="Gilroy R."/>
        </authorList>
    </citation>
    <scope>NUCLEOTIDE SEQUENCE</scope>
    <source>
        <strain evidence="2">ChiHjej13B12-9602</strain>
    </source>
</reference>
<name>A0A921IXE3_9ACTN</name>
<dbReference type="RefSeq" id="WP_273191141.1">
    <property type="nucleotide sequence ID" value="NZ_DYUZ01000033.1"/>
</dbReference>
<evidence type="ECO:0000313" key="3">
    <source>
        <dbReference type="Proteomes" id="UP000753256"/>
    </source>
</evidence>
<accession>A0A921IXE3</accession>
<sequence>MTANDAARFMVNLCINDGQPISNLQLQKILYFCQLESYRRSDAPLFSDDFEAWRYGPVIPSVYRLFSIFGGLGINRKVKEHGSLSNGERELVQSVTRRLRGLRPWELVAKTHSSGSPWDIIYGDGSGAGDVIPKKLIRESVYSSCAASA</sequence>
<feature type="domain" description="Antitoxin SocA-like Panacea" evidence="1">
    <location>
        <begin position="26"/>
        <end position="118"/>
    </location>
</feature>
<protein>
    <submittedName>
        <fullName evidence="2">SocA family protein</fullName>
    </submittedName>
</protein>
<proteinExistence type="predicted"/>
<dbReference type="EMBL" id="DYUZ01000033">
    <property type="protein sequence ID" value="HJG38009.1"/>
    <property type="molecule type" value="Genomic_DNA"/>
</dbReference>
<organism evidence="2 3">
    <name type="scientific">Enorma phocaeensis</name>
    <dbReference type="NCBI Taxonomy" id="1871019"/>
    <lineage>
        <taxon>Bacteria</taxon>
        <taxon>Bacillati</taxon>
        <taxon>Actinomycetota</taxon>
        <taxon>Coriobacteriia</taxon>
        <taxon>Coriobacteriales</taxon>
        <taxon>Coriobacteriaceae</taxon>
        <taxon>Enorma</taxon>
    </lineage>
</organism>
<evidence type="ECO:0000313" key="2">
    <source>
        <dbReference type="EMBL" id="HJG38009.1"/>
    </source>
</evidence>
<dbReference type="AlphaFoldDB" id="A0A921IXE3"/>